<protein>
    <submittedName>
        <fullName evidence="1">Uncharacterized protein</fullName>
    </submittedName>
</protein>
<dbReference type="Proteomes" id="UP001139516">
    <property type="component" value="Unassembled WGS sequence"/>
</dbReference>
<proteinExistence type="predicted"/>
<evidence type="ECO:0000313" key="1">
    <source>
        <dbReference type="EMBL" id="MCK8787095.1"/>
    </source>
</evidence>
<dbReference type="EMBL" id="JALPRX010000105">
    <property type="protein sequence ID" value="MCK8787095.1"/>
    <property type="molecule type" value="Genomic_DNA"/>
</dbReference>
<name>A0A9X2BZJ4_9PROT</name>
<gene>
    <name evidence="1" type="ORF">M0638_22220</name>
</gene>
<sequence length="205" mass="22566">MPDTAIDIANRALARVGADDIVSLDDDSAEGRACQREYEGVVREALTVPGGAPYRWRFASKQALLTRLQDTPPGRWAYAYQDPSDVLAVHAVTQGDVPVTYDRYDDKVFTDALTSAAGDLVMDYTFRPNEAMWPGYFTAGVVRDLAVKLAIGLREDTSLARMVAQTFDWAGARRADSQGQTARRLLGHGRLIPARFGGRFGRWPA</sequence>
<accession>A0A9X2BZJ4</accession>
<dbReference type="AlphaFoldDB" id="A0A9X2BZJ4"/>
<keyword evidence="2" id="KW-1185">Reference proteome</keyword>
<evidence type="ECO:0000313" key="2">
    <source>
        <dbReference type="Proteomes" id="UP001139516"/>
    </source>
</evidence>
<reference evidence="1" key="1">
    <citation type="submission" date="2022-04" db="EMBL/GenBank/DDBJ databases">
        <title>Roseomonas acroporae sp. nov., isolated from coral Acropora digitifera.</title>
        <authorList>
            <person name="Sun H."/>
        </authorList>
    </citation>
    <scope>NUCLEOTIDE SEQUENCE</scope>
    <source>
        <strain evidence="1">NAR14</strain>
    </source>
</reference>
<comment type="caution">
    <text evidence="1">The sequence shown here is derived from an EMBL/GenBank/DDBJ whole genome shotgun (WGS) entry which is preliminary data.</text>
</comment>
<organism evidence="1 2">
    <name type="scientific">Roseomonas acroporae</name>
    <dbReference type="NCBI Taxonomy" id="2937791"/>
    <lineage>
        <taxon>Bacteria</taxon>
        <taxon>Pseudomonadati</taxon>
        <taxon>Pseudomonadota</taxon>
        <taxon>Alphaproteobacteria</taxon>
        <taxon>Acetobacterales</taxon>
        <taxon>Roseomonadaceae</taxon>
        <taxon>Roseomonas</taxon>
    </lineage>
</organism>
<dbReference type="RefSeq" id="WP_248669150.1">
    <property type="nucleotide sequence ID" value="NZ_JALPRX010000105.1"/>
</dbReference>